<dbReference type="AlphaFoldDB" id="A0A9Q8SBX4"/>
<sequence length="108" mass="11821">MKLRVICRGKNECSCIPSPSEIVDPATPTQTPPRAVVLQPTPHLPAKIPEWISRESESLLFNPQLYPHLASARPPNPPPTTTTKAPEATDTSRVTSSIGYKTRSGDHR</sequence>
<feature type="region of interest" description="Disordered" evidence="1">
    <location>
        <begin position="66"/>
        <end position="108"/>
    </location>
</feature>
<accession>A0A9Q8SBX4</accession>
<reference evidence="2" key="1">
    <citation type="journal article" date="2021" name="Mol. Plant Microbe Interact.">
        <title>Complete Genome Sequence of the Plant-Pathogenic Fungus Colletotrichum lupini.</title>
        <authorList>
            <person name="Baroncelli R."/>
            <person name="Pensec F."/>
            <person name="Da Lio D."/>
            <person name="Boufleur T."/>
            <person name="Vicente I."/>
            <person name="Sarrocco S."/>
            <person name="Picot A."/>
            <person name="Baraldi E."/>
            <person name="Sukno S."/>
            <person name="Thon M."/>
            <person name="Le Floch G."/>
        </authorList>
    </citation>
    <scope>NUCLEOTIDE SEQUENCE</scope>
    <source>
        <strain evidence="2">IMI 504893</strain>
    </source>
</reference>
<gene>
    <name evidence="2" type="ORF">CLUP02_01032</name>
</gene>
<dbReference type="KEGG" id="clup:CLUP02_01032"/>
<feature type="compositionally biased region" description="Low complexity" evidence="1">
    <location>
        <begin position="81"/>
        <end position="91"/>
    </location>
</feature>
<dbReference type="RefSeq" id="XP_049136034.1">
    <property type="nucleotide sequence ID" value="XM_049280077.1"/>
</dbReference>
<dbReference type="Proteomes" id="UP000830671">
    <property type="component" value="Chromosome 1"/>
</dbReference>
<proteinExistence type="predicted"/>
<dbReference type="EMBL" id="CP019471">
    <property type="protein sequence ID" value="UQC74384.1"/>
    <property type="molecule type" value="Genomic_DNA"/>
</dbReference>
<dbReference type="GeneID" id="73335087"/>
<evidence type="ECO:0000256" key="1">
    <source>
        <dbReference type="SAM" id="MobiDB-lite"/>
    </source>
</evidence>
<organism evidence="2 3">
    <name type="scientific">Colletotrichum lupini</name>
    <dbReference type="NCBI Taxonomy" id="145971"/>
    <lineage>
        <taxon>Eukaryota</taxon>
        <taxon>Fungi</taxon>
        <taxon>Dikarya</taxon>
        <taxon>Ascomycota</taxon>
        <taxon>Pezizomycotina</taxon>
        <taxon>Sordariomycetes</taxon>
        <taxon>Hypocreomycetidae</taxon>
        <taxon>Glomerellales</taxon>
        <taxon>Glomerellaceae</taxon>
        <taxon>Colletotrichum</taxon>
        <taxon>Colletotrichum acutatum species complex</taxon>
    </lineage>
</organism>
<name>A0A9Q8SBX4_9PEZI</name>
<protein>
    <submittedName>
        <fullName evidence="2">Uncharacterized protein</fullName>
    </submittedName>
</protein>
<evidence type="ECO:0000313" key="3">
    <source>
        <dbReference type="Proteomes" id="UP000830671"/>
    </source>
</evidence>
<evidence type="ECO:0000313" key="2">
    <source>
        <dbReference type="EMBL" id="UQC74384.1"/>
    </source>
</evidence>
<keyword evidence="3" id="KW-1185">Reference proteome</keyword>